<dbReference type="PANTHER" id="PTHR47332">
    <property type="entry name" value="SET DOMAIN-CONTAINING PROTEIN 5"/>
    <property type="match status" value="1"/>
</dbReference>
<protein>
    <recommendedName>
        <fullName evidence="1">SET domain-containing protein</fullName>
    </recommendedName>
</protein>
<dbReference type="CDD" id="cd20071">
    <property type="entry name" value="SET_SMYD"/>
    <property type="match status" value="1"/>
</dbReference>
<dbReference type="EMBL" id="JAWDJX010000041">
    <property type="protein sequence ID" value="KAK3049273.1"/>
    <property type="molecule type" value="Genomic_DNA"/>
</dbReference>
<dbReference type="SUPFAM" id="SSF82199">
    <property type="entry name" value="SET domain"/>
    <property type="match status" value="1"/>
</dbReference>
<evidence type="ECO:0000313" key="3">
    <source>
        <dbReference type="Proteomes" id="UP001271007"/>
    </source>
</evidence>
<accession>A0AAJ0D8Y8</accession>
<dbReference type="Proteomes" id="UP001271007">
    <property type="component" value="Unassembled WGS sequence"/>
</dbReference>
<sequence>MYHIQHAGPKGFGLFATRAIQRGTRILAERPTFTIRSDHDLLPAFKTIASGNKAYISNLSASSAKKPPVLDWSEAVWHVVRGVLTQPRGLFPLEEYKTLLAAFRNNCFNIGDDTRAIFHDISRLNHSCVPNAQGNFNSALGSFTIHATQEIKHDQEITISYLAEHGAMRHSREAQLHQGYGFKCGCPACDSSTARGQESEKRRKDLREKLVEFAKNAEGLSVGDGKAELEMVMSLIRMFEEEGLWGRELATMYLSAAESNFKANDRPLAKRLSKLGLEMEEMCLGLDSPLYKESVGRMRKIYAL</sequence>
<dbReference type="InterPro" id="IPR046341">
    <property type="entry name" value="SET_dom_sf"/>
</dbReference>
<dbReference type="InterPro" id="IPR053185">
    <property type="entry name" value="SET_domain_protein"/>
</dbReference>
<evidence type="ECO:0000259" key="1">
    <source>
        <dbReference type="PROSITE" id="PS50280"/>
    </source>
</evidence>
<reference evidence="2" key="1">
    <citation type="submission" date="2023-04" db="EMBL/GenBank/DDBJ databases">
        <title>Black Yeasts Isolated from many extreme environments.</title>
        <authorList>
            <person name="Coleine C."/>
            <person name="Stajich J.E."/>
            <person name="Selbmann L."/>
        </authorList>
    </citation>
    <scope>NUCLEOTIDE SEQUENCE</scope>
    <source>
        <strain evidence="2">CCFEE 5312</strain>
    </source>
</reference>
<organism evidence="2 3">
    <name type="scientific">Extremus antarcticus</name>
    <dbReference type="NCBI Taxonomy" id="702011"/>
    <lineage>
        <taxon>Eukaryota</taxon>
        <taxon>Fungi</taxon>
        <taxon>Dikarya</taxon>
        <taxon>Ascomycota</taxon>
        <taxon>Pezizomycotina</taxon>
        <taxon>Dothideomycetes</taxon>
        <taxon>Dothideomycetidae</taxon>
        <taxon>Mycosphaerellales</taxon>
        <taxon>Extremaceae</taxon>
        <taxon>Extremus</taxon>
    </lineage>
</organism>
<evidence type="ECO:0000313" key="2">
    <source>
        <dbReference type="EMBL" id="KAK3049273.1"/>
    </source>
</evidence>
<dbReference type="AlphaFoldDB" id="A0AAJ0D8Y8"/>
<feature type="domain" description="SET" evidence="1">
    <location>
        <begin position="1"/>
        <end position="162"/>
    </location>
</feature>
<keyword evidence="3" id="KW-1185">Reference proteome</keyword>
<dbReference type="InterPro" id="IPR001214">
    <property type="entry name" value="SET_dom"/>
</dbReference>
<name>A0AAJ0D8Y8_9PEZI</name>
<comment type="caution">
    <text evidence="2">The sequence shown here is derived from an EMBL/GenBank/DDBJ whole genome shotgun (WGS) entry which is preliminary data.</text>
</comment>
<dbReference type="Pfam" id="PF00856">
    <property type="entry name" value="SET"/>
    <property type="match status" value="1"/>
</dbReference>
<proteinExistence type="predicted"/>
<dbReference type="SMART" id="SM00317">
    <property type="entry name" value="SET"/>
    <property type="match status" value="1"/>
</dbReference>
<dbReference type="PROSITE" id="PS50280">
    <property type="entry name" value="SET"/>
    <property type="match status" value="1"/>
</dbReference>
<dbReference type="Gene3D" id="2.170.270.10">
    <property type="entry name" value="SET domain"/>
    <property type="match status" value="1"/>
</dbReference>
<dbReference type="PANTHER" id="PTHR47332:SF4">
    <property type="entry name" value="SET DOMAIN-CONTAINING PROTEIN 5"/>
    <property type="match status" value="1"/>
</dbReference>
<gene>
    <name evidence="2" type="ORF">LTR09_009451</name>
</gene>